<proteinExistence type="predicted"/>
<accession>A0A1B7MRC5</accession>
<evidence type="ECO:0000256" key="1">
    <source>
        <dbReference type="SAM" id="MobiDB-lite"/>
    </source>
</evidence>
<feature type="compositionally biased region" description="Basic residues" evidence="1">
    <location>
        <begin position="1"/>
        <end position="12"/>
    </location>
</feature>
<keyword evidence="4" id="KW-1185">Reference proteome</keyword>
<dbReference type="InParanoid" id="A0A1B7MRC5"/>
<name>A0A1B7MRC5_9AGAM</name>
<dbReference type="Pfam" id="PF06985">
    <property type="entry name" value="HET"/>
    <property type="match status" value="1"/>
</dbReference>
<dbReference type="PANTHER" id="PTHR33112">
    <property type="entry name" value="DOMAIN PROTEIN, PUTATIVE-RELATED"/>
    <property type="match status" value="1"/>
</dbReference>
<dbReference type="STRING" id="1314800.A0A1B7MRC5"/>
<sequence length="739" mass="83281">MFCLSKRQRRTRAKESSLDPIPSSGTKEIPNEDDAPLCSVCSALDLRTILQYGVPRKHAIFLGQLTDILDKYDKCGLCRLVTTVVRRQWQLSELPDLDLAEITCALYTTGYLVQFLDDSPWPRVERLNIRISGISQVLPILKAAHTVFSSEIELLEEDASKVGRTKGFHGRRVGQNVDIDLLKRWIHICEHGHLGRCEKVWWRSAEDVLPKVVRVLDVTRMAIVPAPAACRYVALSYVWGGMGEEYWTTRANLKPRSRRGGLDASLLPGTISDTIQLIRQLGERYLWIDALCIVQDDPEDKAVQIRVMELIYGSSVFTIFAVGCTSARDPLPGVRPGTRDPQQQITKIQGLHLAIPNSLNEVIARSAWNQRGWTYQEVMLSRRCIFITAYQVYFECKEDQWCEGAVAEPVGHSRTTIHGGRVGREFARVHQSDSRAYFQDYNNIIHTITQRRLTVESDIVDAITALLSALTKGYKVADDIDKAFRFGMPLVDLAVALLWQPTANASHSRRASWPSWSWAGWRGAAGYSDVSLLVNIHASMIVHDTRMINESLVEQWYIIDDNGEPVRQDVRHYGYTREPNQTSNSSTYVAPKGDIDTQQLIAENAPRLPTGTLVFRTNSARFDVMKAQDVAGANIRSNYAIYSILSDIPRPSTLVGRVTLPCSTHSPTSYEFIVLSRTDKCNRLYDEDTLGRPYMGCMLYVMVVRKIQGETRMERVGVGAIFEAAWPKSTAEQKIILLG</sequence>
<gene>
    <name evidence="3" type="ORF">K503DRAFT_773798</name>
</gene>
<organism evidence="3 4">
    <name type="scientific">Rhizopogon vinicolor AM-OR11-026</name>
    <dbReference type="NCBI Taxonomy" id="1314800"/>
    <lineage>
        <taxon>Eukaryota</taxon>
        <taxon>Fungi</taxon>
        <taxon>Dikarya</taxon>
        <taxon>Basidiomycota</taxon>
        <taxon>Agaricomycotina</taxon>
        <taxon>Agaricomycetes</taxon>
        <taxon>Agaricomycetidae</taxon>
        <taxon>Boletales</taxon>
        <taxon>Suillineae</taxon>
        <taxon>Rhizopogonaceae</taxon>
        <taxon>Rhizopogon</taxon>
    </lineage>
</organism>
<evidence type="ECO:0000259" key="2">
    <source>
        <dbReference type="Pfam" id="PF06985"/>
    </source>
</evidence>
<feature type="region of interest" description="Disordered" evidence="1">
    <location>
        <begin position="1"/>
        <end position="30"/>
    </location>
</feature>
<dbReference type="InterPro" id="IPR010730">
    <property type="entry name" value="HET"/>
</dbReference>
<evidence type="ECO:0000313" key="3">
    <source>
        <dbReference type="EMBL" id="OAX35137.1"/>
    </source>
</evidence>
<dbReference type="AlphaFoldDB" id="A0A1B7MRC5"/>
<dbReference type="EMBL" id="KV448529">
    <property type="protein sequence ID" value="OAX35137.1"/>
    <property type="molecule type" value="Genomic_DNA"/>
</dbReference>
<evidence type="ECO:0000313" key="4">
    <source>
        <dbReference type="Proteomes" id="UP000092154"/>
    </source>
</evidence>
<dbReference type="Proteomes" id="UP000092154">
    <property type="component" value="Unassembled WGS sequence"/>
</dbReference>
<reference evidence="3 4" key="1">
    <citation type="submission" date="2016-06" db="EMBL/GenBank/DDBJ databases">
        <title>Comparative genomics of the ectomycorrhizal sister species Rhizopogon vinicolor and Rhizopogon vesiculosus (Basidiomycota: Boletales) reveals a divergence of the mating type B locus.</title>
        <authorList>
            <consortium name="DOE Joint Genome Institute"/>
            <person name="Mujic A.B."/>
            <person name="Kuo A."/>
            <person name="Tritt A."/>
            <person name="Lipzen A."/>
            <person name="Chen C."/>
            <person name="Johnson J."/>
            <person name="Sharma A."/>
            <person name="Barry K."/>
            <person name="Grigoriev I.V."/>
            <person name="Spatafora J.W."/>
        </authorList>
    </citation>
    <scope>NUCLEOTIDE SEQUENCE [LARGE SCALE GENOMIC DNA]</scope>
    <source>
        <strain evidence="3 4">AM-OR11-026</strain>
    </source>
</reference>
<dbReference type="PANTHER" id="PTHR33112:SF12">
    <property type="entry name" value="HETEROKARYON INCOMPATIBILITY DOMAIN-CONTAINING PROTEIN"/>
    <property type="match status" value="1"/>
</dbReference>
<protein>
    <submittedName>
        <fullName evidence="3">HET-domain-containing protein</fullName>
    </submittedName>
</protein>
<feature type="domain" description="Heterokaryon incompatibility" evidence="2">
    <location>
        <begin position="232"/>
        <end position="377"/>
    </location>
</feature>
<dbReference type="OrthoDB" id="5125733at2759"/>